<feature type="transmembrane region" description="Helical" evidence="1">
    <location>
        <begin position="163"/>
        <end position="183"/>
    </location>
</feature>
<feature type="transmembrane region" description="Helical" evidence="1">
    <location>
        <begin position="220"/>
        <end position="239"/>
    </location>
</feature>
<dbReference type="AlphaFoldDB" id="A0A212JPC8"/>
<dbReference type="SUPFAM" id="SSF48317">
    <property type="entry name" value="Acid phosphatase/Vanadium-dependent haloperoxidase"/>
    <property type="match status" value="1"/>
</dbReference>
<evidence type="ECO:0000313" key="3">
    <source>
        <dbReference type="EMBL" id="SBW01175.1"/>
    </source>
</evidence>
<dbReference type="InterPro" id="IPR036938">
    <property type="entry name" value="PAP2/HPO_sf"/>
</dbReference>
<feature type="transmembrane region" description="Helical" evidence="1">
    <location>
        <begin position="245"/>
        <end position="266"/>
    </location>
</feature>
<dbReference type="EMBL" id="FLUL01000001">
    <property type="protein sequence ID" value="SBW01175.1"/>
    <property type="molecule type" value="Genomic_DNA"/>
</dbReference>
<keyword evidence="1" id="KW-1133">Transmembrane helix</keyword>
<reference evidence="3" key="1">
    <citation type="submission" date="2016-04" db="EMBL/GenBank/DDBJ databases">
        <authorList>
            <person name="Evans L.H."/>
            <person name="Alamgir A."/>
            <person name="Owens N."/>
            <person name="Weber N.D."/>
            <person name="Virtaneva K."/>
            <person name="Barbian K."/>
            <person name="Babar A."/>
            <person name="Rosenke K."/>
        </authorList>
    </citation>
    <scope>NUCLEOTIDE SEQUENCE</scope>
    <source>
        <strain evidence="3">86-2</strain>
    </source>
</reference>
<name>A0A212JPC8_9BACT</name>
<accession>A0A212JPC8</accession>
<protein>
    <recommendedName>
        <fullName evidence="2">Phosphatidic acid phosphatase type 2/haloperoxidase domain-containing protein</fullName>
    </recommendedName>
</protein>
<dbReference type="InterPro" id="IPR000326">
    <property type="entry name" value="PAP2/HPO"/>
</dbReference>
<sequence length="302" mass="33892">MAEHNSLAQPSESYFYKKTMNNISVCIVFFLLLFQSVKADTVDNDTLQSNYPIIDFSIQGSDIPSTNLISVDTVISDKIKPVKQLKFSYKQLIIPSALIAYGVFETAIEHNYLLNRQVKHEVTEHIDSKFTIDDISQYVPAGSVYALNLMGIKGKNNFKDRTFILGISTLFMAASVNTIKYSTKIERPDKSAKNSFPSGHTAVAFMGAEFLWQEYKDVSIWYGITGYTIATGTGIFRLYNDKHWFADVIVGAGLGILSTKAAYWLYPYLQRKFMNKGTFSKQISFSPFYNGKQGGLAIALSL</sequence>
<dbReference type="CDD" id="cd03394">
    <property type="entry name" value="PAP2_like_5"/>
    <property type="match status" value="1"/>
</dbReference>
<evidence type="ECO:0000259" key="2">
    <source>
        <dbReference type="SMART" id="SM00014"/>
    </source>
</evidence>
<dbReference type="SMART" id="SM00014">
    <property type="entry name" value="acidPPc"/>
    <property type="match status" value="1"/>
</dbReference>
<dbReference type="Pfam" id="PF01569">
    <property type="entry name" value="PAP2"/>
    <property type="match status" value="1"/>
</dbReference>
<organism evidence="3">
    <name type="scientific">uncultured Dysgonomonas sp</name>
    <dbReference type="NCBI Taxonomy" id="206096"/>
    <lineage>
        <taxon>Bacteria</taxon>
        <taxon>Pseudomonadati</taxon>
        <taxon>Bacteroidota</taxon>
        <taxon>Bacteroidia</taxon>
        <taxon>Bacteroidales</taxon>
        <taxon>Dysgonomonadaceae</taxon>
        <taxon>Dysgonomonas</taxon>
        <taxon>environmental samples</taxon>
    </lineage>
</organism>
<evidence type="ECO:0000256" key="1">
    <source>
        <dbReference type="SAM" id="Phobius"/>
    </source>
</evidence>
<keyword evidence="1" id="KW-0812">Transmembrane</keyword>
<keyword evidence="1" id="KW-0472">Membrane</keyword>
<feature type="domain" description="Phosphatidic acid phosphatase type 2/haloperoxidase" evidence="2">
    <location>
        <begin position="165"/>
        <end position="263"/>
    </location>
</feature>
<gene>
    <name evidence="3" type="ORF">KL86DYS2_11980</name>
</gene>
<dbReference type="Gene3D" id="1.20.144.10">
    <property type="entry name" value="Phosphatidic acid phosphatase type 2/haloperoxidase"/>
    <property type="match status" value="1"/>
</dbReference>
<proteinExistence type="predicted"/>